<reference evidence="1 2" key="1">
    <citation type="journal article" date="2019" name="Commun. Biol.">
        <title>The bagworm genome reveals a unique fibroin gene that provides high tensile strength.</title>
        <authorList>
            <person name="Kono N."/>
            <person name="Nakamura H."/>
            <person name="Ohtoshi R."/>
            <person name="Tomita M."/>
            <person name="Numata K."/>
            <person name="Arakawa K."/>
        </authorList>
    </citation>
    <scope>NUCLEOTIDE SEQUENCE [LARGE SCALE GENOMIC DNA]</scope>
</reference>
<dbReference type="Proteomes" id="UP000299102">
    <property type="component" value="Unassembled WGS sequence"/>
</dbReference>
<dbReference type="AlphaFoldDB" id="A0A4C1VPQ1"/>
<gene>
    <name evidence="1" type="ORF">EVAR_29084_1</name>
</gene>
<dbReference type="OrthoDB" id="10050074at2759"/>
<comment type="caution">
    <text evidence="1">The sequence shown here is derived from an EMBL/GenBank/DDBJ whole genome shotgun (WGS) entry which is preliminary data.</text>
</comment>
<organism evidence="1 2">
    <name type="scientific">Eumeta variegata</name>
    <name type="common">Bagworm moth</name>
    <name type="synonym">Eumeta japonica</name>
    <dbReference type="NCBI Taxonomy" id="151549"/>
    <lineage>
        <taxon>Eukaryota</taxon>
        <taxon>Metazoa</taxon>
        <taxon>Ecdysozoa</taxon>
        <taxon>Arthropoda</taxon>
        <taxon>Hexapoda</taxon>
        <taxon>Insecta</taxon>
        <taxon>Pterygota</taxon>
        <taxon>Neoptera</taxon>
        <taxon>Endopterygota</taxon>
        <taxon>Lepidoptera</taxon>
        <taxon>Glossata</taxon>
        <taxon>Ditrysia</taxon>
        <taxon>Tineoidea</taxon>
        <taxon>Psychidae</taxon>
        <taxon>Oiketicinae</taxon>
        <taxon>Eumeta</taxon>
    </lineage>
</organism>
<evidence type="ECO:0000313" key="2">
    <source>
        <dbReference type="Proteomes" id="UP000299102"/>
    </source>
</evidence>
<accession>A0A4C1VPQ1</accession>
<keyword evidence="2" id="KW-1185">Reference proteome</keyword>
<dbReference type="EMBL" id="BGZK01000372">
    <property type="protein sequence ID" value="GBP39854.1"/>
    <property type="molecule type" value="Genomic_DNA"/>
</dbReference>
<name>A0A4C1VPQ1_EUMVA</name>
<evidence type="ECO:0000313" key="1">
    <source>
        <dbReference type="EMBL" id="GBP39854.1"/>
    </source>
</evidence>
<proteinExistence type="predicted"/>
<sequence>MLNARIPWQRSVSRSIKISTSRAHRVLEECAFYTARLGAMLGRIEAILRHRGITSQCAPSRGGRLSTAASPTFRRPRNVLIDPPDALTAAVDSLDDVSDTHD</sequence>
<protein>
    <submittedName>
        <fullName evidence="1">Uncharacterized protein</fullName>
    </submittedName>
</protein>